<reference evidence="10" key="1">
    <citation type="submission" date="2023-01" db="EMBL/GenBank/DDBJ databases">
        <title>Key to firefly adult light organ development and bioluminescence: homeobox transcription factors regulate luciferase expression and transportation to peroxisome.</title>
        <authorList>
            <person name="Fu X."/>
        </authorList>
    </citation>
    <scope>NUCLEOTIDE SEQUENCE [LARGE SCALE GENOMIC DNA]</scope>
</reference>
<dbReference type="GO" id="GO:0005739">
    <property type="term" value="C:mitochondrion"/>
    <property type="evidence" value="ECO:0007669"/>
    <property type="project" value="TreeGrafter"/>
</dbReference>
<evidence type="ECO:0000256" key="7">
    <source>
        <dbReference type="ARBA" id="ARBA00039966"/>
    </source>
</evidence>
<name>A0AAN7PNC0_9COLE</name>
<keyword evidence="4" id="KW-0677">Repeat</keyword>
<evidence type="ECO:0000256" key="5">
    <source>
        <dbReference type="ARBA" id="ARBA00022803"/>
    </source>
</evidence>
<evidence type="ECO:0000256" key="6">
    <source>
        <dbReference type="ARBA" id="ARBA00023212"/>
    </source>
</evidence>
<dbReference type="PANTHER" id="PTHR16056:SF16">
    <property type="entry name" value="REGULATOR OF MICROTUBULE DYNAMICS PROTEIN 1"/>
    <property type="match status" value="1"/>
</dbReference>
<evidence type="ECO:0000256" key="8">
    <source>
        <dbReference type="ARBA" id="ARBA00041958"/>
    </source>
</evidence>
<comment type="subcellular location">
    <subcellularLocation>
        <location evidence="1">Cytoplasm</location>
        <location evidence="1">Cytoskeleton</location>
    </subcellularLocation>
</comment>
<evidence type="ECO:0000256" key="4">
    <source>
        <dbReference type="ARBA" id="ARBA00022737"/>
    </source>
</evidence>
<dbReference type="Proteomes" id="UP001353858">
    <property type="component" value="Unassembled WGS sequence"/>
</dbReference>
<dbReference type="SUPFAM" id="SSF48452">
    <property type="entry name" value="TPR-like"/>
    <property type="match status" value="1"/>
</dbReference>
<comment type="caution">
    <text evidence="9">The sequence shown here is derived from an EMBL/GenBank/DDBJ whole genome shotgun (WGS) entry which is preliminary data.</text>
</comment>
<evidence type="ECO:0000256" key="1">
    <source>
        <dbReference type="ARBA" id="ARBA00004245"/>
    </source>
</evidence>
<protein>
    <recommendedName>
        <fullName evidence="7">Regulator of microtubule dynamics protein 1</fullName>
    </recommendedName>
    <alternativeName>
        <fullName evidence="8">Protein FAM82B</fullName>
    </alternativeName>
</protein>
<accession>A0AAN7PNC0</accession>
<keyword evidence="10" id="KW-1185">Reference proteome</keyword>
<evidence type="ECO:0000313" key="9">
    <source>
        <dbReference type="EMBL" id="KAK4871567.1"/>
    </source>
</evidence>
<evidence type="ECO:0000256" key="3">
    <source>
        <dbReference type="ARBA" id="ARBA00022490"/>
    </source>
</evidence>
<evidence type="ECO:0000256" key="2">
    <source>
        <dbReference type="ARBA" id="ARBA00011375"/>
    </source>
</evidence>
<dbReference type="InterPro" id="IPR049039">
    <property type="entry name" value="RMD1-3_a_helical_rpt"/>
</dbReference>
<gene>
    <name evidence="9" type="ORF">RN001_015691</name>
</gene>
<organism evidence="9 10">
    <name type="scientific">Aquatica leii</name>
    <dbReference type="NCBI Taxonomy" id="1421715"/>
    <lineage>
        <taxon>Eukaryota</taxon>
        <taxon>Metazoa</taxon>
        <taxon>Ecdysozoa</taxon>
        <taxon>Arthropoda</taxon>
        <taxon>Hexapoda</taxon>
        <taxon>Insecta</taxon>
        <taxon>Pterygota</taxon>
        <taxon>Neoptera</taxon>
        <taxon>Endopterygota</taxon>
        <taxon>Coleoptera</taxon>
        <taxon>Polyphaga</taxon>
        <taxon>Elateriformia</taxon>
        <taxon>Elateroidea</taxon>
        <taxon>Lampyridae</taxon>
        <taxon>Luciolinae</taxon>
        <taxon>Aquatica</taxon>
    </lineage>
</organism>
<proteinExistence type="predicted"/>
<dbReference type="InterPro" id="IPR011990">
    <property type="entry name" value="TPR-like_helical_dom_sf"/>
</dbReference>
<dbReference type="GO" id="GO:0097431">
    <property type="term" value="C:mitotic spindle pole"/>
    <property type="evidence" value="ECO:0007669"/>
    <property type="project" value="TreeGrafter"/>
</dbReference>
<comment type="subunit">
    <text evidence="2">Interacts with microtubules.</text>
</comment>
<keyword evidence="5" id="KW-0802">TPR repeat</keyword>
<dbReference type="GO" id="GO:0008017">
    <property type="term" value="F:microtubule binding"/>
    <property type="evidence" value="ECO:0007669"/>
    <property type="project" value="TreeGrafter"/>
</dbReference>
<dbReference type="AlphaFoldDB" id="A0AAN7PNC0"/>
<dbReference type="Gene3D" id="1.25.40.10">
    <property type="entry name" value="Tetratricopeptide repeat domain"/>
    <property type="match status" value="1"/>
</dbReference>
<sequence length="294" mass="35036">MLQVFGVAGYSFMRRLPKYYGRYFLCSKQMHALTIVGHITAFRDYLFGTKKASKNENGSQLEKTDKVIAEADLLYLEGKYYEAYQLLNTVFDRLNSSVLWRISRVLFSIASNETLSYGERKHLIFEAYHLAKEAEEKTKTNFEVYKWLAILLKAKIDYATTHEKLKNIPNIKRYLMAALELNSRDITVLYLLGHWHYELASLTWFQKKLVTFFYSVIIPEANFQEAYEYFFKIETLKPNYFVTNTWMLAKSCYRIQNYEEANYYFDIVDVLSYRTTFERRCMNKIKKNYKNRAV</sequence>
<dbReference type="PANTHER" id="PTHR16056">
    <property type="entry name" value="REGULATOR OF MICROTUBULE DYNAMICS PROTEIN"/>
    <property type="match status" value="1"/>
</dbReference>
<dbReference type="GO" id="GO:0005876">
    <property type="term" value="C:spindle microtubule"/>
    <property type="evidence" value="ECO:0007669"/>
    <property type="project" value="TreeGrafter"/>
</dbReference>
<dbReference type="EMBL" id="JARPUR010000008">
    <property type="protein sequence ID" value="KAK4871567.1"/>
    <property type="molecule type" value="Genomic_DNA"/>
</dbReference>
<keyword evidence="3" id="KW-0963">Cytoplasm</keyword>
<evidence type="ECO:0000313" key="10">
    <source>
        <dbReference type="Proteomes" id="UP001353858"/>
    </source>
</evidence>
<dbReference type="Pfam" id="PF21033">
    <property type="entry name" value="RMD1-3"/>
    <property type="match status" value="1"/>
</dbReference>
<keyword evidence="6" id="KW-0206">Cytoskeleton</keyword>